<protein>
    <submittedName>
        <fullName evidence="1">Type IV secretion protein Rhs</fullName>
    </submittedName>
</protein>
<dbReference type="PANTHER" id="PTHR32305">
    <property type="match status" value="1"/>
</dbReference>
<dbReference type="EMBL" id="CP075567">
    <property type="protein sequence ID" value="UFP98814.1"/>
    <property type="molecule type" value="Genomic_DNA"/>
</dbReference>
<accession>A0ABY3PYV9</accession>
<gene>
    <name evidence="1" type="ORF">KJY40_22635</name>
</gene>
<dbReference type="Gene3D" id="2.180.10.10">
    <property type="entry name" value="RHS repeat-associated core"/>
    <property type="match status" value="1"/>
</dbReference>
<evidence type="ECO:0000313" key="1">
    <source>
        <dbReference type="EMBL" id="UFP98814.1"/>
    </source>
</evidence>
<proteinExistence type="predicted"/>
<dbReference type="InterPro" id="IPR050708">
    <property type="entry name" value="T6SS_VgrG/RHS"/>
</dbReference>
<sequence length="1001" mass="107010">MHKNTPTVSVLDPRGLDIASVSYCREAPGATAASRIHRQTYNAAGQATVSCDPRLHALIGTDPAARPNLTTVYSLTGVTLQSDSVDSGRRWTLPGVAGQSVSSWDGQGTQIQTEYDLLMRPTRIIEIADGTSARNRAFYTYGDSDPSLALHNQCGQLIRLDDDAGTLHFPSFALTGADTAQTRHFLEQLDDPNWSTVEADRDLQHETGGGATTRTRYNALGERICLEDADGNVQFSDLDVAGQLARIRLKLAGQMDESVLLRDIEYSSGGQIQRQVSGNGVISESRYHPQSGNLMEIIAGLAGQLPLQHLKYSYDRMGNILGINDMAQPARFFRNQKIEPTSTYTYNSLYQLITATGWQRIDTQNEPQEPEFGSPADPGQLENYRQSYSYDPGGNLTTVVHVAASHSWTQRMAISRYSNRGLAQKPDGSLPSESEIVAGFDPNGNKRLLQPGQDLTWTASNRLRQVDQVVREDGPTDSERYIYDLGGQRKRKVRLVHNGASMQTHETRYLPDLTRRESPGESMSIKLVQAGRCTVEVLHWTRGGPGADLIHYSLSNHLGSSLLMLDQHANIISHEHYYPHGVTCWWAGPDKVQASYKTRRYAGQERDATGLYYYGQRYYAPWWMCWISADPAGVVDGLNLYAMVRGNPVRFVDLQGLAGFDTVTAVGATAARDLPSALIAAAVQYAVAGFLSPMSVAVTAVGATAGAITGGISGYASANWARSAMHMDDPDSWGPLLAQVSGAAMGAALGAAPSLLGMLDPKGNTAAVAQIGSAFGTVFRELSAQHFANAGPSNPSVGRADFVTGAASMGAVGAIGGAVGYGSSALFGAQPVGKALQSIIGAATSTGLGAGGASAVRGLSGTPTKPSKGTPATFDPKKAVVGYSSRHFFSSLGQIANLAAAQIPGYSTLDANTQAAVSRAISSAIGDLRSTFVTTATPGLSGVLGQNNYDVEKAKADVGITQELAAPVDELTATKIFYISETPRGQRKYSRSNMRHQVTHM</sequence>
<keyword evidence="2" id="KW-1185">Reference proteome</keyword>
<evidence type="ECO:0000313" key="2">
    <source>
        <dbReference type="Proteomes" id="UP001162907"/>
    </source>
</evidence>
<name>A0ABY3PYV9_9PSED</name>
<organism evidence="1 2">
    <name type="scientific">Pseudomonas fitomaticsae</name>
    <dbReference type="NCBI Taxonomy" id="2837969"/>
    <lineage>
        <taxon>Bacteria</taxon>
        <taxon>Pseudomonadati</taxon>
        <taxon>Pseudomonadota</taxon>
        <taxon>Gammaproteobacteria</taxon>
        <taxon>Pseudomonadales</taxon>
        <taxon>Pseudomonadaceae</taxon>
        <taxon>Pseudomonas</taxon>
    </lineage>
</organism>
<dbReference type="PANTHER" id="PTHR32305:SF15">
    <property type="entry name" value="PROTEIN RHSA-RELATED"/>
    <property type="match status" value="1"/>
</dbReference>
<dbReference type="Proteomes" id="UP001162907">
    <property type="component" value="Chromosome"/>
</dbReference>
<reference evidence="1 2" key="1">
    <citation type="journal article" date="2022" name="Int. J. Syst. Evol. Microbiol.">
        <title>Pseudomonas fitomaticsae sp. nov., isolated at Marimurtra Botanical Garden in Blanes, Catalonia, Spain.</title>
        <authorList>
            <person name="Atanasov K.E."/>
            <person name="Galbis D.M."/>
            <person name="Cornado D."/>
            <person name="Serpico A."/>
            <person name="Sanchez G."/>
            <person name="Bosch M."/>
            <person name="Ferrer A."/>
            <person name="Altabella T."/>
        </authorList>
    </citation>
    <scope>NUCLEOTIDE SEQUENCE [LARGE SCALE GENOMIC DNA]</scope>
    <source>
        <strain evidence="1 2">FIT81</strain>
    </source>
</reference>
<dbReference type="InterPro" id="IPR022385">
    <property type="entry name" value="Rhs_assc_core"/>
</dbReference>
<dbReference type="RefSeq" id="WP_230732967.1">
    <property type="nucleotide sequence ID" value="NZ_CP075567.1"/>
</dbReference>
<dbReference type="NCBIfam" id="TIGR03696">
    <property type="entry name" value="Rhs_assc_core"/>
    <property type="match status" value="1"/>
</dbReference>